<proteinExistence type="predicted"/>
<accession>A0AAN8FQ27</accession>
<reference evidence="2 3" key="1">
    <citation type="submission" date="2019-10" db="EMBL/GenBank/DDBJ databases">
        <title>Assembly and Annotation for the nematode Trichostrongylus colubriformis.</title>
        <authorList>
            <person name="Martin J."/>
        </authorList>
    </citation>
    <scope>NUCLEOTIDE SEQUENCE [LARGE SCALE GENOMIC DNA]</scope>
    <source>
        <strain evidence="2">G859</strain>
        <tissue evidence="2">Whole worm</tissue>
    </source>
</reference>
<feature type="transmembrane region" description="Helical" evidence="1">
    <location>
        <begin position="55"/>
        <end position="75"/>
    </location>
</feature>
<sequence>MSVVVPDPSNHSVKMALPQITMTPTILGPFEVFLRWSGLDLSRAYVERSGWVKMICMIAVCFLICLAMFIRSLILMLDTSKPMTADWAISSVWAFMSVHGFVSGICVASWTKSRFLPELQDHLARVQNCRGPLNGKMNLVGLYRKIIAGSAIFVATWVISSMKGILYEGSYTNTSTPFTPG</sequence>
<evidence type="ECO:0000313" key="3">
    <source>
        <dbReference type="Proteomes" id="UP001331761"/>
    </source>
</evidence>
<dbReference type="InterPro" id="IPR004950">
    <property type="entry name" value="DUF267_CAE_spp"/>
</dbReference>
<dbReference type="EMBL" id="WIXE01009300">
    <property type="protein sequence ID" value="KAK5978552.1"/>
    <property type="molecule type" value="Genomic_DNA"/>
</dbReference>
<evidence type="ECO:0000313" key="2">
    <source>
        <dbReference type="EMBL" id="KAK5978552.1"/>
    </source>
</evidence>
<gene>
    <name evidence="2" type="ORF">GCK32_018961</name>
</gene>
<name>A0AAN8FQ27_TRICO</name>
<keyword evidence="1" id="KW-0472">Membrane</keyword>
<organism evidence="2 3">
    <name type="scientific">Trichostrongylus colubriformis</name>
    <name type="common">Black scour worm</name>
    <dbReference type="NCBI Taxonomy" id="6319"/>
    <lineage>
        <taxon>Eukaryota</taxon>
        <taxon>Metazoa</taxon>
        <taxon>Ecdysozoa</taxon>
        <taxon>Nematoda</taxon>
        <taxon>Chromadorea</taxon>
        <taxon>Rhabditida</taxon>
        <taxon>Rhabditina</taxon>
        <taxon>Rhabditomorpha</taxon>
        <taxon>Strongyloidea</taxon>
        <taxon>Trichostrongylidae</taxon>
        <taxon>Trichostrongylus</taxon>
    </lineage>
</organism>
<feature type="transmembrane region" description="Helical" evidence="1">
    <location>
        <begin position="87"/>
        <end position="110"/>
    </location>
</feature>
<dbReference type="Pfam" id="PF03268">
    <property type="entry name" value="DUF267"/>
    <property type="match status" value="1"/>
</dbReference>
<dbReference type="PANTHER" id="PTHR31930">
    <property type="entry name" value="SERPENTINE RECEPTOR, CLASS R"/>
    <property type="match status" value="1"/>
</dbReference>
<feature type="transmembrane region" description="Helical" evidence="1">
    <location>
        <begin position="16"/>
        <end position="34"/>
    </location>
</feature>
<feature type="transmembrane region" description="Helical" evidence="1">
    <location>
        <begin position="146"/>
        <end position="167"/>
    </location>
</feature>
<comment type="caution">
    <text evidence="2">The sequence shown here is derived from an EMBL/GenBank/DDBJ whole genome shotgun (WGS) entry which is preliminary data.</text>
</comment>
<feature type="non-terminal residue" evidence="2">
    <location>
        <position position="181"/>
    </location>
</feature>
<evidence type="ECO:0000256" key="1">
    <source>
        <dbReference type="SAM" id="Phobius"/>
    </source>
</evidence>
<keyword evidence="1" id="KW-0812">Transmembrane</keyword>
<keyword evidence="1" id="KW-1133">Transmembrane helix</keyword>
<dbReference type="PANTHER" id="PTHR31930:SF1">
    <property type="entry name" value="SERPENTINE RECEPTOR, CLASS R"/>
    <property type="match status" value="1"/>
</dbReference>
<keyword evidence="3" id="KW-1185">Reference proteome</keyword>
<dbReference type="AlphaFoldDB" id="A0AAN8FQ27"/>
<protein>
    <submittedName>
        <fullName evidence="2">Uncharacterized protein</fullName>
    </submittedName>
</protein>
<dbReference type="Proteomes" id="UP001331761">
    <property type="component" value="Unassembled WGS sequence"/>
</dbReference>